<dbReference type="GO" id="GO:0009055">
    <property type="term" value="F:electron transfer activity"/>
    <property type="evidence" value="ECO:0007669"/>
    <property type="project" value="InterPro"/>
</dbReference>
<dbReference type="PATRIC" id="fig|874156.12.peg.161"/>
<feature type="chain" id="PRO_5002589096" description="Cytochrome c domain-containing protein" evidence="5">
    <location>
        <begin position="24"/>
        <end position="125"/>
    </location>
</feature>
<dbReference type="Pfam" id="PF13442">
    <property type="entry name" value="Cytochrome_CBB3"/>
    <property type="match status" value="1"/>
</dbReference>
<name>A0A0H0XRW8_9SPHN</name>
<evidence type="ECO:0000256" key="3">
    <source>
        <dbReference type="ARBA" id="ARBA00023004"/>
    </source>
</evidence>
<dbReference type="Proteomes" id="UP000053455">
    <property type="component" value="Unassembled WGS sequence"/>
</dbReference>
<evidence type="ECO:0000313" key="8">
    <source>
        <dbReference type="Proteomes" id="UP000053455"/>
    </source>
</evidence>
<keyword evidence="1 4" id="KW-0349">Heme</keyword>
<accession>A0A0H0XRW8</accession>
<evidence type="ECO:0000256" key="4">
    <source>
        <dbReference type="PROSITE-ProRule" id="PRU00433"/>
    </source>
</evidence>
<feature type="signal peptide" evidence="5">
    <location>
        <begin position="1"/>
        <end position="23"/>
    </location>
</feature>
<keyword evidence="2 4" id="KW-0479">Metal-binding</keyword>
<comment type="caution">
    <text evidence="7">The sequence shown here is derived from an EMBL/GenBank/DDBJ whole genome shotgun (WGS) entry which is preliminary data.</text>
</comment>
<dbReference type="GO" id="GO:0020037">
    <property type="term" value="F:heme binding"/>
    <property type="evidence" value="ECO:0007669"/>
    <property type="project" value="InterPro"/>
</dbReference>
<gene>
    <name evidence="7" type="ORF">AAV99_00770</name>
</gene>
<keyword evidence="3 4" id="KW-0408">Iron</keyword>
<dbReference type="InterPro" id="IPR036909">
    <property type="entry name" value="Cyt_c-like_dom_sf"/>
</dbReference>
<proteinExistence type="predicted"/>
<evidence type="ECO:0000256" key="2">
    <source>
        <dbReference type="ARBA" id="ARBA00022723"/>
    </source>
</evidence>
<reference evidence="7 8" key="1">
    <citation type="submission" date="2015-04" db="EMBL/GenBank/DDBJ databases">
        <title>The draft genome sequence of Erythrobacter marinus HWDM-33.</title>
        <authorList>
            <person name="Zhuang L."/>
            <person name="Liu Y."/>
            <person name="Shao Z."/>
        </authorList>
    </citation>
    <scope>NUCLEOTIDE SEQUENCE [LARGE SCALE GENOMIC DNA]</scope>
    <source>
        <strain evidence="7 8">HWDM-33</strain>
    </source>
</reference>
<protein>
    <recommendedName>
        <fullName evidence="6">Cytochrome c domain-containing protein</fullName>
    </recommendedName>
</protein>
<evidence type="ECO:0000256" key="5">
    <source>
        <dbReference type="SAM" id="SignalP"/>
    </source>
</evidence>
<dbReference type="EMBL" id="LBHU01000001">
    <property type="protein sequence ID" value="KLI65094.1"/>
    <property type="molecule type" value="Genomic_DNA"/>
</dbReference>
<organism evidence="7 8">
    <name type="scientific">Aurantiacibacter marinus</name>
    <dbReference type="NCBI Taxonomy" id="874156"/>
    <lineage>
        <taxon>Bacteria</taxon>
        <taxon>Pseudomonadati</taxon>
        <taxon>Pseudomonadota</taxon>
        <taxon>Alphaproteobacteria</taxon>
        <taxon>Sphingomonadales</taxon>
        <taxon>Erythrobacteraceae</taxon>
        <taxon>Aurantiacibacter</taxon>
    </lineage>
</organism>
<dbReference type="GO" id="GO:0046872">
    <property type="term" value="F:metal ion binding"/>
    <property type="evidence" value="ECO:0007669"/>
    <property type="project" value="UniProtKB-KW"/>
</dbReference>
<evidence type="ECO:0000256" key="1">
    <source>
        <dbReference type="ARBA" id="ARBA00022617"/>
    </source>
</evidence>
<evidence type="ECO:0000313" key="7">
    <source>
        <dbReference type="EMBL" id="KLI65094.1"/>
    </source>
</evidence>
<dbReference type="STRING" id="874156.GCA_001021555_01130"/>
<dbReference type="PROSITE" id="PS51257">
    <property type="entry name" value="PROKAR_LIPOPROTEIN"/>
    <property type="match status" value="1"/>
</dbReference>
<feature type="domain" description="Cytochrome c" evidence="6">
    <location>
        <begin position="35"/>
        <end position="117"/>
    </location>
</feature>
<dbReference type="InterPro" id="IPR009056">
    <property type="entry name" value="Cyt_c-like_dom"/>
</dbReference>
<dbReference type="PROSITE" id="PS51007">
    <property type="entry name" value="CYTC"/>
    <property type="match status" value="1"/>
</dbReference>
<dbReference type="Gene3D" id="1.10.760.10">
    <property type="entry name" value="Cytochrome c-like domain"/>
    <property type="match status" value="1"/>
</dbReference>
<keyword evidence="5" id="KW-0732">Signal</keyword>
<dbReference type="SUPFAM" id="SSF46626">
    <property type="entry name" value="Cytochrome c"/>
    <property type="match status" value="1"/>
</dbReference>
<keyword evidence="8" id="KW-1185">Reference proteome</keyword>
<sequence>MKTTFVIAAVIAAASLLGACQYAETPEPVTAAPVAEQHREAHALAQAACAGCHSVEAYGLSPNSAAPEWPVIANTPGLTRETLTFWLTEAHNYPEQMDFYLDEDEVEQLVDYMLTLRRDDYHPPY</sequence>
<evidence type="ECO:0000259" key="6">
    <source>
        <dbReference type="PROSITE" id="PS51007"/>
    </source>
</evidence>
<dbReference type="AlphaFoldDB" id="A0A0H0XRW8"/>